<dbReference type="OrthoDB" id="3399at2759"/>
<proteinExistence type="inferred from homology"/>
<evidence type="ECO:0000256" key="6">
    <source>
        <dbReference type="ARBA" id="ARBA00011534"/>
    </source>
</evidence>
<keyword evidence="20" id="KW-0779">Telomere</keyword>
<evidence type="ECO:0000256" key="1">
    <source>
        <dbReference type="ARBA" id="ARBA00003747"/>
    </source>
</evidence>
<keyword evidence="23" id="KW-0804">Transcription</keyword>
<evidence type="ECO:0000256" key="19">
    <source>
        <dbReference type="ARBA" id="ARBA00022840"/>
    </source>
</evidence>
<dbReference type="AlphaFoldDB" id="A0A1E4SZE4"/>
<dbReference type="InterPro" id="IPR004119">
    <property type="entry name" value="EcKL"/>
</dbReference>
<comment type="function">
    <text evidence="1">Component of the EKC/KEOPS complex that is required for the formation of a threonylcarbamoyl group on adenosine at position 37 (t(6)A37) in tRNAs that read codons beginning with adenine. The complex is probably involved in the transfer of the threonylcarbamoyl moiety of threonylcarbamoyl-AMP (TC-AMP) to the N6 group of A37. BUD32 has ATPase activity in the context of the EKC/KEOPS complex and likely plays a supporting role to the catalytic subunit KAE1. The EKC/KEOPS complex also promotes both telomere uncapping and telomere elongation. The complex is required for efficient recruitment of transcriptional coactivators.</text>
</comment>
<keyword evidence="21" id="KW-0805">Transcription regulation</keyword>
<evidence type="ECO:0000256" key="24">
    <source>
        <dbReference type="ARBA" id="ARBA00023242"/>
    </source>
</evidence>
<evidence type="ECO:0000256" key="26">
    <source>
        <dbReference type="ARBA" id="ARBA00033194"/>
    </source>
</evidence>
<keyword evidence="14" id="KW-0808">Transferase</keyword>
<gene>
    <name evidence="30" type="ORF">CANARDRAFT_8402</name>
</gene>
<keyword evidence="16" id="KW-0547">Nucleotide-binding</keyword>
<dbReference type="GO" id="GO:0004674">
    <property type="term" value="F:protein serine/threonine kinase activity"/>
    <property type="evidence" value="ECO:0007669"/>
    <property type="project" value="UniProtKB-KW"/>
</dbReference>
<dbReference type="GO" id="GO:0005524">
    <property type="term" value="F:ATP binding"/>
    <property type="evidence" value="ECO:0007669"/>
    <property type="project" value="UniProtKB-KW"/>
</dbReference>
<dbReference type="Proteomes" id="UP000094801">
    <property type="component" value="Unassembled WGS sequence"/>
</dbReference>
<evidence type="ECO:0000256" key="11">
    <source>
        <dbReference type="ARBA" id="ARBA00022490"/>
    </source>
</evidence>
<evidence type="ECO:0000256" key="18">
    <source>
        <dbReference type="ARBA" id="ARBA00022801"/>
    </source>
</evidence>
<dbReference type="SUPFAM" id="SSF56112">
    <property type="entry name" value="Protein kinase-like (PK-like)"/>
    <property type="match status" value="1"/>
</dbReference>
<keyword evidence="31" id="KW-1185">Reference proteome</keyword>
<evidence type="ECO:0000256" key="3">
    <source>
        <dbReference type="ARBA" id="ARBA00004496"/>
    </source>
</evidence>
<dbReference type="GO" id="GO:0000781">
    <property type="term" value="C:chromosome, telomeric region"/>
    <property type="evidence" value="ECO:0007669"/>
    <property type="project" value="UniProtKB-SubCell"/>
</dbReference>
<evidence type="ECO:0000256" key="5">
    <source>
        <dbReference type="ARBA" id="ARBA00010630"/>
    </source>
</evidence>
<protein>
    <recommendedName>
        <fullName evidence="9">EKC/KEOPS complex subunit BUD32</fullName>
        <ecNumber evidence="7">2.7.11.1</ecNumber>
    </recommendedName>
    <alternativeName>
        <fullName evidence="25 26">Atypical Serine/threonine protein kinase BUD32</fullName>
    </alternativeName>
    <alternativeName>
        <fullName evidence="8">EKC/KEOPS complex subunit bud32</fullName>
    </alternativeName>
</protein>
<keyword evidence="13" id="KW-0597">Phosphoprotein</keyword>
<comment type="subcellular location">
    <subcellularLocation>
        <location evidence="4">Chromosome</location>
        <location evidence="4">Telomere</location>
    </subcellularLocation>
    <subcellularLocation>
        <location evidence="3">Cytoplasm</location>
    </subcellularLocation>
    <subcellularLocation>
        <location evidence="2">Nucleus</location>
    </subcellularLocation>
</comment>
<evidence type="ECO:0000256" key="14">
    <source>
        <dbReference type="ARBA" id="ARBA00022679"/>
    </source>
</evidence>
<keyword evidence="15" id="KW-0819">tRNA processing</keyword>
<comment type="similarity">
    <text evidence="5">Belongs to the protein kinase superfamily. BUD32 family.</text>
</comment>
<evidence type="ECO:0000256" key="22">
    <source>
        <dbReference type="ARBA" id="ARBA00023159"/>
    </source>
</evidence>
<evidence type="ECO:0000313" key="30">
    <source>
        <dbReference type="EMBL" id="ODV84831.1"/>
    </source>
</evidence>
<evidence type="ECO:0000256" key="28">
    <source>
        <dbReference type="ARBA" id="ARBA00048679"/>
    </source>
</evidence>
<reference evidence="31" key="1">
    <citation type="submission" date="2016-04" db="EMBL/GenBank/DDBJ databases">
        <title>Comparative genomics of biotechnologically important yeasts.</title>
        <authorList>
            <consortium name="DOE Joint Genome Institute"/>
            <person name="Riley R."/>
            <person name="Haridas S."/>
            <person name="Wolfe K.H."/>
            <person name="Lopes M.R."/>
            <person name="Hittinger C.T."/>
            <person name="Goker M."/>
            <person name="Salamov A."/>
            <person name="Wisecaver J."/>
            <person name="Long T.M."/>
            <person name="Aerts A.L."/>
            <person name="Barry K."/>
            <person name="Choi C."/>
            <person name="Clum A."/>
            <person name="Coughlan A.Y."/>
            <person name="Deshpande S."/>
            <person name="Douglass A.P."/>
            <person name="Hanson S.J."/>
            <person name="Klenk H.-P."/>
            <person name="Labutti K."/>
            <person name="Lapidus A."/>
            <person name="Lindquist E."/>
            <person name="Lipzen A."/>
            <person name="Meier-Kolthoff J.P."/>
            <person name="Ohm R.A."/>
            <person name="Otillar R.P."/>
            <person name="Pangilinan J."/>
            <person name="Peng Y."/>
            <person name="Rokas A."/>
            <person name="Rosa C.A."/>
            <person name="Scheuner C."/>
            <person name="Sibirny A.A."/>
            <person name="Slot J.C."/>
            <person name="Stielow J.B."/>
            <person name="Sun H."/>
            <person name="Kurtzman C.P."/>
            <person name="Blackwell M."/>
            <person name="Grigoriev I.V."/>
            <person name="Jeffries T.W."/>
        </authorList>
    </citation>
    <scope>NUCLEOTIDE SEQUENCE [LARGE SCALE GENOMIC DNA]</scope>
    <source>
        <strain evidence="31">NRRL YB-2248</strain>
    </source>
</reference>
<evidence type="ECO:0000256" key="7">
    <source>
        <dbReference type="ARBA" id="ARBA00012513"/>
    </source>
</evidence>
<keyword evidence="12" id="KW-0723">Serine/threonine-protein kinase</keyword>
<organism evidence="30 31">
    <name type="scientific">[Candida] arabinofermentans NRRL YB-2248</name>
    <dbReference type="NCBI Taxonomy" id="983967"/>
    <lineage>
        <taxon>Eukaryota</taxon>
        <taxon>Fungi</taxon>
        <taxon>Dikarya</taxon>
        <taxon>Ascomycota</taxon>
        <taxon>Saccharomycotina</taxon>
        <taxon>Pichiomycetes</taxon>
        <taxon>Pichiales</taxon>
        <taxon>Pichiaceae</taxon>
        <taxon>Ogataea</taxon>
        <taxon>Ogataea/Candida clade</taxon>
    </lineage>
</organism>
<accession>A0A1E4SZE4</accession>
<dbReference type="Gene3D" id="1.10.510.10">
    <property type="entry name" value="Transferase(Phosphotransferase) domain 1"/>
    <property type="match status" value="1"/>
</dbReference>
<keyword evidence="10" id="KW-0158">Chromosome</keyword>
<evidence type="ECO:0000256" key="23">
    <source>
        <dbReference type="ARBA" id="ARBA00023163"/>
    </source>
</evidence>
<dbReference type="PANTHER" id="PTHR12209:SF0">
    <property type="entry name" value="EKC_KEOPS COMPLEX SUBUNIT TP53RK"/>
    <property type="match status" value="1"/>
</dbReference>
<dbReference type="Pfam" id="PF02958">
    <property type="entry name" value="EcKL"/>
    <property type="match status" value="1"/>
</dbReference>
<keyword evidence="24" id="KW-0539">Nucleus</keyword>
<dbReference type="Gene3D" id="3.30.200.20">
    <property type="entry name" value="Phosphorylase Kinase, domain 1"/>
    <property type="match status" value="1"/>
</dbReference>
<keyword evidence="19" id="KW-0067">ATP-binding</keyword>
<evidence type="ECO:0000256" key="13">
    <source>
        <dbReference type="ARBA" id="ARBA00022553"/>
    </source>
</evidence>
<evidence type="ECO:0000256" key="12">
    <source>
        <dbReference type="ARBA" id="ARBA00022527"/>
    </source>
</evidence>
<dbReference type="GO" id="GO:0005634">
    <property type="term" value="C:nucleus"/>
    <property type="evidence" value="ECO:0007669"/>
    <property type="project" value="UniProtKB-SubCell"/>
</dbReference>
<evidence type="ECO:0000256" key="10">
    <source>
        <dbReference type="ARBA" id="ARBA00022454"/>
    </source>
</evidence>
<keyword evidence="18" id="KW-0378">Hydrolase</keyword>
<dbReference type="GO" id="GO:0070525">
    <property type="term" value="P:tRNA threonylcarbamoyladenosine metabolic process"/>
    <property type="evidence" value="ECO:0007669"/>
    <property type="project" value="TreeGrafter"/>
</dbReference>
<dbReference type="InterPro" id="IPR022495">
    <property type="entry name" value="Bud32"/>
</dbReference>
<name>A0A1E4SZE4_9ASCO</name>
<dbReference type="InterPro" id="IPR000719">
    <property type="entry name" value="Prot_kinase_dom"/>
</dbReference>
<feature type="domain" description="Protein kinase" evidence="29">
    <location>
        <begin position="15"/>
        <end position="278"/>
    </location>
</feature>
<evidence type="ECO:0000256" key="4">
    <source>
        <dbReference type="ARBA" id="ARBA00004574"/>
    </source>
</evidence>
<dbReference type="EMBL" id="KV453855">
    <property type="protein sequence ID" value="ODV84831.1"/>
    <property type="molecule type" value="Genomic_DNA"/>
</dbReference>
<comment type="catalytic activity">
    <reaction evidence="27">
        <text>L-threonyl-[protein] + ATP = O-phospho-L-threonyl-[protein] + ADP + H(+)</text>
        <dbReference type="Rhea" id="RHEA:46608"/>
        <dbReference type="Rhea" id="RHEA-COMP:11060"/>
        <dbReference type="Rhea" id="RHEA-COMP:11605"/>
        <dbReference type="ChEBI" id="CHEBI:15378"/>
        <dbReference type="ChEBI" id="CHEBI:30013"/>
        <dbReference type="ChEBI" id="CHEBI:30616"/>
        <dbReference type="ChEBI" id="CHEBI:61977"/>
        <dbReference type="ChEBI" id="CHEBI:456216"/>
        <dbReference type="EC" id="2.7.11.1"/>
    </reaction>
</comment>
<evidence type="ECO:0000256" key="25">
    <source>
        <dbReference type="ARBA" id="ARBA00030980"/>
    </source>
</evidence>
<dbReference type="EC" id="2.7.11.1" evidence="7"/>
<dbReference type="PROSITE" id="PS00109">
    <property type="entry name" value="PROTEIN_KINASE_TYR"/>
    <property type="match status" value="1"/>
</dbReference>
<evidence type="ECO:0000256" key="20">
    <source>
        <dbReference type="ARBA" id="ARBA00022895"/>
    </source>
</evidence>
<evidence type="ECO:0000256" key="9">
    <source>
        <dbReference type="ARBA" id="ARBA00019973"/>
    </source>
</evidence>
<evidence type="ECO:0000256" key="2">
    <source>
        <dbReference type="ARBA" id="ARBA00004123"/>
    </source>
</evidence>
<dbReference type="InterPro" id="IPR011009">
    <property type="entry name" value="Kinase-like_dom_sf"/>
</dbReference>
<keyword evidence="22" id="KW-0010">Activator</keyword>
<dbReference type="GO" id="GO:0016787">
    <property type="term" value="F:hydrolase activity"/>
    <property type="evidence" value="ECO:0007669"/>
    <property type="project" value="UniProtKB-KW"/>
</dbReference>
<dbReference type="PROSITE" id="PS50011">
    <property type="entry name" value="PROTEIN_KINASE_DOM"/>
    <property type="match status" value="1"/>
</dbReference>
<evidence type="ECO:0000256" key="17">
    <source>
        <dbReference type="ARBA" id="ARBA00022777"/>
    </source>
</evidence>
<dbReference type="FunFam" id="1.10.510.10:FF:000745">
    <property type="entry name" value="Serine/threonine-protein kinase BUD32"/>
    <property type="match status" value="1"/>
</dbReference>
<evidence type="ECO:0000256" key="16">
    <source>
        <dbReference type="ARBA" id="ARBA00022741"/>
    </source>
</evidence>
<dbReference type="GO" id="GO:0000408">
    <property type="term" value="C:EKC/KEOPS complex"/>
    <property type="evidence" value="ECO:0007669"/>
    <property type="project" value="TreeGrafter"/>
</dbReference>
<evidence type="ECO:0000313" key="31">
    <source>
        <dbReference type="Proteomes" id="UP000094801"/>
    </source>
</evidence>
<evidence type="ECO:0000256" key="15">
    <source>
        <dbReference type="ARBA" id="ARBA00022694"/>
    </source>
</evidence>
<comment type="subunit">
    <text evidence="6">Component of the EKC/KEOPS complex composed of at least BUD32, CGI121, GON7, KAE1 and PCC1; the whole complex dimerizes.</text>
</comment>
<keyword evidence="17" id="KW-0418">Kinase</keyword>
<dbReference type="NCBIfam" id="TIGR03724">
    <property type="entry name" value="arch_bud32"/>
    <property type="match status" value="1"/>
</dbReference>
<dbReference type="STRING" id="983967.A0A1E4SZE4"/>
<evidence type="ECO:0000256" key="21">
    <source>
        <dbReference type="ARBA" id="ARBA00023015"/>
    </source>
</evidence>
<comment type="catalytic activity">
    <reaction evidence="28">
        <text>L-seryl-[protein] + ATP = O-phospho-L-seryl-[protein] + ADP + H(+)</text>
        <dbReference type="Rhea" id="RHEA:17989"/>
        <dbReference type="Rhea" id="RHEA-COMP:9863"/>
        <dbReference type="Rhea" id="RHEA-COMP:11604"/>
        <dbReference type="ChEBI" id="CHEBI:15378"/>
        <dbReference type="ChEBI" id="CHEBI:29999"/>
        <dbReference type="ChEBI" id="CHEBI:30616"/>
        <dbReference type="ChEBI" id="CHEBI:83421"/>
        <dbReference type="ChEBI" id="CHEBI:456216"/>
        <dbReference type="EC" id="2.7.11.1"/>
    </reaction>
</comment>
<sequence length="278" mass="31771">MSVEIIKRVEQLLPYHDLKLISQGAEALVFITTKHPYLPKNYKSLDLSTDADSSKYIIKYRPPKPYRHEILDKQITKSRTASEAKILNKLTILNFKTPKLISMDAPHGLIIMEYIGYDLNNGDISSLKNHLWLLEKQQESNNYNPNVANDASVESLLKMVGERLGELHLYDIVHGDLTSSNIMLIKDSESETGNVEPTLIDFGLSSYSSLSEDKAVDLYVLERALISTHPVYATQYNEWMLEGYCQAYKAQKSMKRHVEVIRRLEGVRLRGRKRSLLG</sequence>
<keyword evidence="11" id="KW-0963">Cytoplasm</keyword>
<evidence type="ECO:0000259" key="29">
    <source>
        <dbReference type="PROSITE" id="PS50011"/>
    </source>
</evidence>
<evidence type="ECO:0000256" key="8">
    <source>
        <dbReference type="ARBA" id="ARBA00013948"/>
    </source>
</evidence>
<dbReference type="PANTHER" id="PTHR12209">
    <property type="entry name" value="NON-SPECIFIC SERINE/THREONINE PROTEIN KINASE"/>
    <property type="match status" value="1"/>
</dbReference>
<dbReference type="GO" id="GO:0008033">
    <property type="term" value="P:tRNA processing"/>
    <property type="evidence" value="ECO:0007669"/>
    <property type="project" value="UniProtKB-KW"/>
</dbReference>
<dbReference type="GO" id="GO:0005829">
    <property type="term" value="C:cytosol"/>
    <property type="evidence" value="ECO:0007669"/>
    <property type="project" value="TreeGrafter"/>
</dbReference>
<dbReference type="InterPro" id="IPR008266">
    <property type="entry name" value="Tyr_kinase_AS"/>
</dbReference>
<evidence type="ECO:0000256" key="27">
    <source>
        <dbReference type="ARBA" id="ARBA00047899"/>
    </source>
</evidence>